<dbReference type="InterPro" id="IPR036465">
    <property type="entry name" value="vWFA_dom_sf"/>
</dbReference>
<feature type="compositionally biased region" description="Low complexity" evidence="1">
    <location>
        <begin position="308"/>
        <end position="338"/>
    </location>
</feature>
<dbReference type="InterPro" id="IPR002035">
    <property type="entry name" value="VWF_A"/>
</dbReference>
<dbReference type="Proteomes" id="UP000658320">
    <property type="component" value="Unassembled WGS sequence"/>
</dbReference>
<evidence type="ECO:0000313" key="4">
    <source>
        <dbReference type="Proteomes" id="UP000658320"/>
    </source>
</evidence>
<feature type="compositionally biased region" description="Low complexity" evidence="1">
    <location>
        <begin position="104"/>
        <end position="145"/>
    </location>
</feature>
<sequence>MGILTLLRNAFGRSRKERTAEAEGAERVPSQVEGTTEASAPTAPEPAAEPTAPQPTAEPTPPTPPTAQVPEPRTATSEHELVAAAFDNVTVPKPTRSAEEAAPEAETPVKAAPETEAPVEAVTAEAAEAETPAEAVTAEAAPATEAEVEAAEEATPATEPEAKPVAEEAAPEAEQPVAEEAAPEAEQPAADVPAPEAEPETEPTAEEPTPESEPEAEPSAEEAAAEAEPAAEAAAEQEPQAEPVAEESAPEADPVPDAEPESAATEEKPAEEPQPEPVAETVAEQEPQAESVVEPQPEAEPTPEPATEDTTAAAEQTATAEATDAAEPVEPTDTAAADEPADAEESADTAIPAAPAEPADSAEPAVTAEPSEPAVADGEDAPQGPPAPDNESRTGGAGGNDSAEGEAEAVEGGAQPSQSPVPAHLTTAYKAAGSTLTKLNLTDAGASVYLVLDRSASMRPYYKDGSVQALADQTLALAAHVAPEPKVHVVFFSTEVDGTADLTLTDPENKIDELHAGLGRMGRTSYHAAVEAVVTHHEKHRESDRSPALVIFQTDGAPDAKTPATQSLTDAAKNHPTLFFSFVAFGEHDNKAFDYLRKLKTENTAFFHAGPTPLELTDQELYEGVLAAWRP</sequence>
<feature type="compositionally biased region" description="Low complexity" evidence="1">
    <location>
        <begin position="348"/>
        <end position="365"/>
    </location>
</feature>
<feature type="compositionally biased region" description="Pro residues" evidence="1">
    <location>
        <begin position="52"/>
        <end position="67"/>
    </location>
</feature>
<evidence type="ECO:0000256" key="1">
    <source>
        <dbReference type="SAM" id="MobiDB-lite"/>
    </source>
</evidence>
<evidence type="ECO:0000259" key="2">
    <source>
        <dbReference type="PROSITE" id="PS50234"/>
    </source>
</evidence>
<feature type="compositionally biased region" description="Low complexity" evidence="1">
    <location>
        <begin position="35"/>
        <end position="51"/>
    </location>
</feature>
<proteinExistence type="predicted"/>
<dbReference type="RefSeq" id="WP_189931353.1">
    <property type="nucleotide sequence ID" value="NZ_BMSX01000001.1"/>
</dbReference>
<dbReference type="AlphaFoldDB" id="A0A918BU23"/>
<dbReference type="SUPFAM" id="SSF53300">
    <property type="entry name" value="vWA-like"/>
    <property type="match status" value="1"/>
</dbReference>
<reference evidence="3" key="1">
    <citation type="journal article" date="2014" name="Int. J. Syst. Evol. Microbiol.">
        <title>Complete genome sequence of Corynebacterium casei LMG S-19264T (=DSM 44701T), isolated from a smear-ripened cheese.</title>
        <authorList>
            <consortium name="US DOE Joint Genome Institute (JGI-PGF)"/>
            <person name="Walter F."/>
            <person name="Albersmeier A."/>
            <person name="Kalinowski J."/>
            <person name="Ruckert C."/>
        </authorList>
    </citation>
    <scope>NUCLEOTIDE SEQUENCE</scope>
    <source>
        <strain evidence="3">JCM 4346</strain>
    </source>
</reference>
<feature type="region of interest" description="Disordered" evidence="1">
    <location>
        <begin position="1"/>
        <end position="421"/>
    </location>
</feature>
<feature type="compositionally biased region" description="Basic and acidic residues" evidence="1">
    <location>
        <begin position="17"/>
        <end position="26"/>
    </location>
</feature>
<reference evidence="3" key="2">
    <citation type="submission" date="2020-09" db="EMBL/GenBank/DDBJ databases">
        <authorList>
            <person name="Sun Q."/>
            <person name="Ohkuma M."/>
        </authorList>
    </citation>
    <scope>NUCLEOTIDE SEQUENCE</scope>
    <source>
        <strain evidence="3">JCM 4346</strain>
    </source>
</reference>
<dbReference type="Pfam" id="PF10138">
    <property type="entry name" value="vWA-TerF-like"/>
    <property type="match status" value="1"/>
</dbReference>
<feature type="compositionally biased region" description="Low complexity" evidence="1">
    <location>
        <begin position="226"/>
        <end position="243"/>
    </location>
</feature>
<dbReference type="SMART" id="SM00327">
    <property type="entry name" value="VWA"/>
    <property type="match status" value="1"/>
</dbReference>
<gene>
    <name evidence="3" type="ORF">GCM10010251_03290</name>
</gene>
<dbReference type="CDD" id="cd00198">
    <property type="entry name" value="vWFA"/>
    <property type="match status" value="1"/>
</dbReference>
<evidence type="ECO:0000313" key="3">
    <source>
        <dbReference type="EMBL" id="GGQ92032.1"/>
    </source>
</evidence>
<dbReference type="Gene3D" id="3.40.50.410">
    <property type="entry name" value="von Willebrand factor, type A domain"/>
    <property type="match status" value="1"/>
</dbReference>
<name>A0A918BU23_9ACTN</name>
<dbReference type="PROSITE" id="PS50234">
    <property type="entry name" value="VWFA"/>
    <property type="match status" value="1"/>
</dbReference>
<organism evidence="3 4">
    <name type="scientific">Streptomyces aurantiogriseus</name>
    <dbReference type="NCBI Taxonomy" id="66870"/>
    <lineage>
        <taxon>Bacteria</taxon>
        <taxon>Bacillati</taxon>
        <taxon>Actinomycetota</taxon>
        <taxon>Actinomycetes</taxon>
        <taxon>Kitasatosporales</taxon>
        <taxon>Streptomycetaceae</taxon>
        <taxon>Streptomyces</taxon>
    </lineage>
</organism>
<feature type="domain" description="VWFA" evidence="2">
    <location>
        <begin position="447"/>
        <end position="625"/>
    </location>
</feature>
<protein>
    <recommendedName>
        <fullName evidence="2">VWFA domain-containing protein</fullName>
    </recommendedName>
</protein>
<comment type="caution">
    <text evidence="3">The sequence shown here is derived from an EMBL/GenBank/DDBJ whole genome shotgun (WGS) entry which is preliminary data.</text>
</comment>
<dbReference type="InterPro" id="IPR019303">
    <property type="entry name" value="vWA_TerF_C"/>
</dbReference>
<feature type="compositionally biased region" description="Low complexity" evidence="1">
    <location>
        <begin position="172"/>
        <end position="195"/>
    </location>
</feature>
<keyword evidence="4" id="KW-1185">Reference proteome</keyword>
<feature type="compositionally biased region" description="Acidic residues" evidence="1">
    <location>
        <begin position="244"/>
        <end position="260"/>
    </location>
</feature>
<dbReference type="EMBL" id="BMSX01000001">
    <property type="protein sequence ID" value="GGQ92032.1"/>
    <property type="molecule type" value="Genomic_DNA"/>
</dbReference>
<feature type="compositionally biased region" description="Acidic residues" evidence="1">
    <location>
        <begin position="197"/>
        <end position="225"/>
    </location>
</feature>
<accession>A0A918BU23</accession>